<dbReference type="AlphaFoldDB" id="A0AAV4P8I2"/>
<dbReference type="EMBL" id="BPLR01004024">
    <property type="protein sequence ID" value="GIX91422.1"/>
    <property type="molecule type" value="Genomic_DNA"/>
</dbReference>
<accession>A0AAV4P8I2</accession>
<reference evidence="2 3" key="1">
    <citation type="submission" date="2021-06" db="EMBL/GenBank/DDBJ databases">
        <title>Caerostris extrusa draft genome.</title>
        <authorList>
            <person name="Kono N."/>
            <person name="Arakawa K."/>
        </authorList>
    </citation>
    <scope>NUCLEOTIDE SEQUENCE [LARGE SCALE GENOMIC DNA]</scope>
</reference>
<gene>
    <name evidence="2" type="ORF">CEXT_176041</name>
</gene>
<comment type="caution">
    <text evidence="2">The sequence shown here is derived from an EMBL/GenBank/DDBJ whole genome shotgun (WGS) entry which is preliminary data.</text>
</comment>
<proteinExistence type="predicted"/>
<organism evidence="2 3">
    <name type="scientific">Caerostris extrusa</name>
    <name type="common">Bark spider</name>
    <name type="synonym">Caerostris bankana</name>
    <dbReference type="NCBI Taxonomy" id="172846"/>
    <lineage>
        <taxon>Eukaryota</taxon>
        <taxon>Metazoa</taxon>
        <taxon>Ecdysozoa</taxon>
        <taxon>Arthropoda</taxon>
        <taxon>Chelicerata</taxon>
        <taxon>Arachnida</taxon>
        <taxon>Araneae</taxon>
        <taxon>Araneomorphae</taxon>
        <taxon>Entelegynae</taxon>
        <taxon>Araneoidea</taxon>
        <taxon>Araneidae</taxon>
        <taxon>Caerostris</taxon>
    </lineage>
</organism>
<name>A0AAV4P8I2_CAEEX</name>
<evidence type="ECO:0000256" key="1">
    <source>
        <dbReference type="SAM" id="MobiDB-lite"/>
    </source>
</evidence>
<keyword evidence="3" id="KW-1185">Reference proteome</keyword>
<dbReference type="Proteomes" id="UP001054945">
    <property type="component" value="Unassembled WGS sequence"/>
</dbReference>
<evidence type="ECO:0000313" key="3">
    <source>
        <dbReference type="Proteomes" id="UP001054945"/>
    </source>
</evidence>
<evidence type="ECO:0008006" key="4">
    <source>
        <dbReference type="Google" id="ProtNLM"/>
    </source>
</evidence>
<feature type="region of interest" description="Disordered" evidence="1">
    <location>
        <begin position="94"/>
        <end position="143"/>
    </location>
</feature>
<evidence type="ECO:0000313" key="2">
    <source>
        <dbReference type="EMBL" id="GIX91422.1"/>
    </source>
</evidence>
<sequence>MSCETALFQLRSLVEEKARSRWCVCIISLDVAGAFDNVWWPSVLYLLTKAKCPKNIYDVVLPQNCKLQAYADDLVLVVWAKDKPSLEQQGSHVLEQLESVGSPPQTEDDRPATDCYGKYHRQSGGRDEVSGSNVGPPCPSTDI</sequence>
<protein>
    <recommendedName>
        <fullName evidence="4">Reverse transcriptase domain-containing protein</fullName>
    </recommendedName>
</protein>